<reference evidence="3 4" key="1">
    <citation type="submission" date="2023-03" db="EMBL/GenBank/DDBJ databases">
        <title>Bacillus Genome Sequencing.</title>
        <authorList>
            <person name="Dunlap C."/>
        </authorList>
    </citation>
    <scope>NUCLEOTIDE SEQUENCE [LARGE SCALE GENOMIC DNA]</scope>
    <source>
        <strain evidence="3 4">NRS-1717</strain>
    </source>
</reference>
<dbReference type="RefSeq" id="WP_327999161.1">
    <property type="nucleotide sequence ID" value="NZ_JARTFS010000005.1"/>
</dbReference>
<dbReference type="SUPFAM" id="SSF52091">
    <property type="entry name" value="SpoIIaa-like"/>
    <property type="match status" value="1"/>
</dbReference>
<dbReference type="Gene3D" id="3.30.750.24">
    <property type="entry name" value="STAS domain"/>
    <property type="match status" value="1"/>
</dbReference>
<dbReference type="Proteomes" id="UP001342826">
    <property type="component" value="Unassembled WGS sequence"/>
</dbReference>
<evidence type="ECO:0000313" key="4">
    <source>
        <dbReference type="Proteomes" id="UP001342826"/>
    </source>
</evidence>
<dbReference type="Gene3D" id="1.10.490.70">
    <property type="entry name" value="Histidine kinase N-terminal domain"/>
    <property type="match status" value="1"/>
</dbReference>
<dbReference type="InterPro" id="IPR051932">
    <property type="entry name" value="Bact_StressResp_Reg"/>
</dbReference>
<sequence length="286" mass="32577">MDNKNQLLYDFIIDHCTELTDTWIQSKHAAKGTVYAPDAPEKVKERLRKQNKKFIHTIAAVFITPDKESIYEPIKKWASEVANDRVESNTQISDIISQFKQFRQIYWKKISEFTLSDTANITPKDILEWSYLFHFAFDTLIEEFVSLYTQVLNKNLSAQKEMILELSSPIITLTNKISILPLIGEIDTQRAKFILESTLMQCQEKKVDYLVIDLSGVPIVDTMVANQIFLVVSSVNLLGVTCLITGIRPEVAQTAVQLGIDFSAIPTFSTLQKALSYLHFEDTTIS</sequence>
<comment type="caution">
    <text evidence="3">The sequence shown here is derived from an EMBL/GenBank/DDBJ whole genome shotgun (WGS) entry which is preliminary data.</text>
</comment>
<dbReference type="PANTHER" id="PTHR33745">
    <property type="entry name" value="RSBT ANTAGONIST PROTEIN RSBS-RELATED"/>
    <property type="match status" value="1"/>
</dbReference>
<dbReference type="EMBL" id="JARTFS010000005">
    <property type="protein sequence ID" value="MED4401016.1"/>
    <property type="molecule type" value="Genomic_DNA"/>
</dbReference>
<dbReference type="InterPro" id="IPR002645">
    <property type="entry name" value="STAS_dom"/>
</dbReference>
<accession>A0ABU6NV51</accession>
<evidence type="ECO:0000259" key="2">
    <source>
        <dbReference type="PROSITE" id="PS50801"/>
    </source>
</evidence>
<feature type="domain" description="STAS" evidence="2">
    <location>
        <begin position="167"/>
        <end position="278"/>
    </location>
</feature>
<keyword evidence="4" id="KW-1185">Reference proteome</keyword>
<name>A0ABU6NV51_9BACI</name>
<dbReference type="PANTHER" id="PTHR33745:SF3">
    <property type="entry name" value="RSBT CO-ANTAGONIST PROTEIN RSBRC"/>
    <property type="match status" value="1"/>
</dbReference>
<evidence type="ECO:0000256" key="1">
    <source>
        <dbReference type="ARBA" id="ARBA00022553"/>
    </source>
</evidence>
<dbReference type="InterPro" id="IPR036513">
    <property type="entry name" value="STAS_dom_sf"/>
</dbReference>
<proteinExistence type="predicted"/>
<gene>
    <name evidence="3" type="ORF">P9271_06675</name>
</gene>
<dbReference type="PROSITE" id="PS50801">
    <property type="entry name" value="STAS"/>
    <property type="match status" value="1"/>
</dbReference>
<protein>
    <submittedName>
        <fullName evidence="3">STAS domain-containing protein</fullName>
    </submittedName>
</protein>
<dbReference type="Pfam" id="PF01740">
    <property type="entry name" value="STAS"/>
    <property type="match status" value="1"/>
</dbReference>
<evidence type="ECO:0000313" key="3">
    <source>
        <dbReference type="EMBL" id="MED4401016.1"/>
    </source>
</evidence>
<organism evidence="3 4">
    <name type="scientific">Metabacillus fastidiosus</name>
    <dbReference type="NCBI Taxonomy" id="1458"/>
    <lineage>
        <taxon>Bacteria</taxon>
        <taxon>Bacillati</taxon>
        <taxon>Bacillota</taxon>
        <taxon>Bacilli</taxon>
        <taxon>Bacillales</taxon>
        <taxon>Bacillaceae</taxon>
        <taxon>Metabacillus</taxon>
    </lineage>
</organism>
<keyword evidence="1" id="KW-0597">Phosphoprotein</keyword>
<dbReference type="CDD" id="cd07041">
    <property type="entry name" value="STAS_RsbR_RsbS_like"/>
    <property type="match status" value="1"/>
</dbReference>